<evidence type="ECO:0000313" key="8">
    <source>
        <dbReference type="Proteomes" id="UP001150062"/>
    </source>
</evidence>
<comment type="similarity">
    <text evidence="2 5">Belongs to the glycosyl hydrolase 47 family.</text>
</comment>
<dbReference type="Gene3D" id="1.50.10.10">
    <property type="match status" value="1"/>
</dbReference>
<accession>A0ABQ8XKW2</accession>
<keyword evidence="6" id="KW-0732">Signal</keyword>
<feature type="signal peptide" evidence="6">
    <location>
        <begin position="1"/>
        <end position="26"/>
    </location>
</feature>
<reference evidence="7" key="1">
    <citation type="submission" date="2022-08" db="EMBL/GenBank/DDBJ databases">
        <title>Novel sulfate-reducing endosymbionts in the free-living metamonad Anaeramoeba.</title>
        <authorList>
            <person name="Jerlstrom-Hultqvist J."/>
            <person name="Cepicka I."/>
            <person name="Gallot-Lavallee L."/>
            <person name="Salas-Leiva D."/>
            <person name="Curtis B.A."/>
            <person name="Zahonova K."/>
            <person name="Pipaliya S."/>
            <person name="Dacks J."/>
            <person name="Roger A.J."/>
        </authorList>
    </citation>
    <scope>NUCLEOTIDE SEQUENCE</scope>
    <source>
        <strain evidence="7">Schooner1</strain>
    </source>
</reference>
<dbReference type="Proteomes" id="UP001150062">
    <property type="component" value="Unassembled WGS sequence"/>
</dbReference>
<evidence type="ECO:0000256" key="6">
    <source>
        <dbReference type="SAM" id="SignalP"/>
    </source>
</evidence>
<feature type="chain" id="PRO_5046027249" description="alpha-1,2-Mannosidase" evidence="6">
    <location>
        <begin position="27"/>
        <end position="555"/>
    </location>
</feature>
<comment type="subcellular location">
    <subcellularLocation>
        <location evidence="1">Endoplasmic reticulum</location>
    </subcellularLocation>
</comment>
<dbReference type="InterPro" id="IPR012341">
    <property type="entry name" value="6hp_glycosidase-like_sf"/>
</dbReference>
<dbReference type="EC" id="3.2.1.-" evidence="5"/>
<dbReference type="PRINTS" id="PR00747">
    <property type="entry name" value="GLYHDRLASE47"/>
</dbReference>
<organism evidence="7 8">
    <name type="scientific">Anaeramoeba flamelloides</name>
    <dbReference type="NCBI Taxonomy" id="1746091"/>
    <lineage>
        <taxon>Eukaryota</taxon>
        <taxon>Metamonada</taxon>
        <taxon>Anaeramoebidae</taxon>
        <taxon>Anaeramoeba</taxon>
    </lineage>
</organism>
<evidence type="ECO:0000256" key="3">
    <source>
        <dbReference type="ARBA" id="ARBA00022824"/>
    </source>
</evidence>
<dbReference type="InterPro" id="IPR044674">
    <property type="entry name" value="EDEM1/2/3"/>
</dbReference>
<dbReference type="EMBL" id="JAOAOG010000292">
    <property type="protein sequence ID" value="KAJ6232353.1"/>
    <property type="molecule type" value="Genomic_DNA"/>
</dbReference>
<dbReference type="PANTHER" id="PTHR45679">
    <property type="entry name" value="ER DEGRADATION-ENHANCING ALPHA-MANNOSIDASE-LIKE PROTEIN 2"/>
    <property type="match status" value="1"/>
</dbReference>
<dbReference type="SUPFAM" id="SSF48225">
    <property type="entry name" value="Seven-hairpin glycosidases"/>
    <property type="match status" value="1"/>
</dbReference>
<sequence length="555" mass="64781">MAKFTRGNLILKLSIILLIILFQAESISIDTFRAKEIVRQEFKRIFEQYMDHAFPHDLLLPLNCKWKDLYGANAMTLIDNLDSLIIFGEKATFQNALGRLKELSLPNFKMDVHVNCFESNIRFMGGLLSAHLQAKNLTIENYSDYFLKKAEELGTRLLPAFQTPTLIPFGSINLLSGVDADESKRTSLASAGTHTLEWGMLSKLTSNPIYYHKARQAIDSLWKRKTKDGLLAKEINIFTGIWSNDQAGIGINSDSFYEYLLKSGVMYNDHGLLQMFQESIKVIDQYLRVNRVWFRNVNVYKTNLQHFFFSSLMAFWPGVELLSGRDKIAQDMVIHYYQIWRLYGGLPEIYQLYPNSLIERYAIYYLRPELIESIYYLYLKNHDPWYVLIAKDILYGLLKLNKAKCGFASRHLYNHKSINDMDSFFLSETLKYLYLIFDQDNFINKGNYIFTTEAHYLPVLPKFDTEKYFDLKKNDISLLYKKPENNSCINKGSSFDPLENEKKKLTWKRCKRNKPFREKLSIMGLDFVENKHSEYSGINALRGYSNNYGIKINFS</sequence>
<gene>
    <name evidence="7" type="ORF">M0813_04874</name>
</gene>
<evidence type="ECO:0000256" key="4">
    <source>
        <dbReference type="ARBA" id="ARBA00023180"/>
    </source>
</evidence>
<dbReference type="PANTHER" id="PTHR45679:SF6">
    <property type="entry name" value="ER DEGRADATION-ENHANCING ALPHA-MANNOSIDASE-LIKE PROTEIN 2"/>
    <property type="match status" value="1"/>
</dbReference>
<keyword evidence="5" id="KW-0378">Hydrolase</keyword>
<evidence type="ECO:0000256" key="1">
    <source>
        <dbReference type="ARBA" id="ARBA00004240"/>
    </source>
</evidence>
<name>A0ABQ8XKW2_9EUKA</name>
<keyword evidence="3" id="KW-0256">Endoplasmic reticulum</keyword>
<dbReference type="Pfam" id="PF01532">
    <property type="entry name" value="Glyco_hydro_47"/>
    <property type="match status" value="1"/>
</dbReference>
<evidence type="ECO:0000256" key="5">
    <source>
        <dbReference type="RuleBase" id="RU361193"/>
    </source>
</evidence>
<protein>
    <recommendedName>
        <fullName evidence="5">alpha-1,2-Mannosidase</fullName>
        <ecNumber evidence="5">3.2.1.-</ecNumber>
    </recommendedName>
</protein>
<evidence type="ECO:0000313" key="7">
    <source>
        <dbReference type="EMBL" id="KAJ6232353.1"/>
    </source>
</evidence>
<dbReference type="InterPro" id="IPR036026">
    <property type="entry name" value="Seven-hairpin_glycosidases"/>
</dbReference>
<comment type="caution">
    <text evidence="7">The sequence shown here is derived from an EMBL/GenBank/DDBJ whole genome shotgun (WGS) entry which is preliminary data.</text>
</comment>
<evidence type="ECO:0000256" key="2">
    <source>
        <dbReference type="ARBA" id="ARBA00007658"/>
    </source>
</evidence>
<keyword evidence="5" id="KW-0326">Glycosidase</keyword>
<keyword evidence="4" id="KW-0325">Glycoprotein</keyword>
<dbReference type="InterPro" id="IPR001382">
    <property type="entry name" value="Glyco_hydro_47"/>
</dbReference>
<keyword evidence="8" id="KW-1185">Reference proteome</keyword>
<proteinExistence type="inferred from homology"/>